<protein>
    <submittedName>
        <fullName evidence="2">Uncharacterized protein</fullName>
    </submittedName>
</protein>
<feature type="region of interest" description="Disordered" evidence="1">
    <location>
        <begin position="1"/>
        <end position="82"/>
    </location>
</feature>
<feature type="compositionally biased region" description="Basic and acidic residues" evidence="1">
    <location>
        <begin position="31"/>
        <end position="40"/>
    </location>
</feature>
<proteinExistence type="predicted"/>
<evidence type="ECO:0000256" key="1">
    <source>
        <dbReference type="SAM" id="MobiDB-lite"/>
    </source>
</evidence>
<sequence>MIAPGTKSPSEARRPAPHRGPAVAEGGLEVFRGRAADLGRPRGPRAPGPPAASARRLRAAGPRAAGRGSRGPLPTGVRGPNFAARVVGPSCLARGWELRR</sequence>
<comment type="caution">
    <text evidence="2">The sequence shown here is derived from an EMBL/GenBank/DDBJ whole genome shotgun (WGS) entry which is preliminary data.</text>
</comment>
<accession>A0ABN2XW36</accession>
<organism evidence="2 3">
    <name type="scientific">Kitasatospora saccharophila</name>
    <dbReference type="NCBI Taxonomy" id="407973"/>
    <lineage>
        <taxon>Bacteria</taxon>
        <taxon>Bacillati</taxon>
        <taxon>Actinomycetota</taxon>
        <taxon>Actinomycetes</taxon>
        <taxon>Kitasatosporales</taxon>
        <taxon>Streptomycetaceae</taxon>
        <taxon>Kitasatospora</taxon>
    </lineage>
</organism>
<reference evidence="2 3" key="1">
    <citation type="journal article" date="2019" name="Int. J. Syst. Evol. Microbiol.">
        <title>The Global Catalogue of Microorganisms (GCM) 10K type strain sequencing project: providing services to taxonomists for standard genome sequencing and annotation.</title>
        <authorList>
            <consortium name="The Broad Institute Genomics Platform"/>
            <consortium name="The Broad Institute Genome Sequencing Center for Infectious Disease"/>
            <person name="Wu L."/>
            <person name="Ma J."/>
        </authorList>
    </citation>
    <scope>NUCLEOTIDE SEQUENCE [LARGE SCALE GENOMIC DNA]</scope>
    <source>
        <strain evidence="2 3">JCM 14559</strain>
    </source>
</reference>
<gene>
    <name evidence="2" type="ORF">GCM10009759_63340</name>
</gene>
<evidence type="ECO:0000313" key="2">
    <source>
        <dbReference type="EMBL" id="GAA2117177.1"/>
    </source>
</evidence>
<feature type="compositionally biased region" description="Low complexity" evidence="1">
    <location>
        <begin position="51"/>
        <end position="74"/>
    </location>
</feature>
<name>A0ABN2XW36_9ACTN</name>
<evidence type="ECO:0000313" key="3">
    <source>
        <dbReference type="Proteomes" id="UP001500897"/>
    </source>
</evidence>
<keyword evidence="3" id="KW-1185">Reference proteome</keyword>
<dbReference type="Proteomes" id="UP001500897">
    <property type="component" value="Unassembled WGS sequence"/>
</dbReference>
<dbReference type="EMBL" id="BAAANS010000057">
    <property type="protein sequence ID" value="GAA2117177.1"/>
    <property type="molecule type" value="Genomic_DNA"/>
</dbReference>